<sequence>MRLTIEDLKVIIMHHLRTGFFLLGGLGGMEVEGLAMGSPMGRRISEANSMGYIAWILEIRYTDDYILLWKGSPQLRANDITMLSACLARRALERYPLPRGRDDSLKFVSTDIHLNLDGSVEIRPAVGHLGGAGRDFEFEGFVPYYSFVPRGIERAVVLGIVARVAQFTSPPTLRLDALSGSGQHLIEVSGYPEQLFKTWVSEGMCHWST</sequence>
<protein>
    <submittedName>
        <fullName evidence="1">Uncharacterized protein</fullName>
    </submittedName>
</protein>
<evidence type="ECO:0000313" key="1">
    <source>
        <dbReference type="EMBL" id="CAK0843087.1"/>
    </source>
</evidence>
<dbReference type="EMBL" id="CAUYUJ010014549">
    <property type="protein sequence ID" value="CAK0843087.1"/>
    <property type="molecule type" value="Genomic_DNA"/>
</dbReference>
<comment type="caution">
    <text evidence="1">The sequence shown here is derived from an EMBL/GenBank/DDBJ whole genome shotgun (WGS) entry which is preliminary data.</text>
</comment>
<accession>A0ABN9TBL6</accession>
<organism evidence="1 2">
    <name type="scientific">Prorocentrum cordatum</name>
    <dbReference type="NCBI Taxonomy" id="2364126"/>
    <lineage>
        <taxon>Eukaryota</taxon>
        <taxon>Sar</taxon>
        <taxon>Alveolata</taxon>
        <taxon>Dinophyceae</taxon>
        <taxon>Prorocentrales</taxon>
        <taxon>Prorocentraceae</taxon>
        <taxon>Prorocentrum</taxon>
    </lineage>
</organism>
<proteinExistence type="predicted"/>
<gene>
    <name evidence="1" type="ORF">PCOR1329_LOCUS37526</name>
</gene>
<reference evidence="1" key="1">
    <citation type="submission" date="2023-10" db="EMBL/GenBank/DDBJ databases">
        <authorList>
            <person name="Chen Y."/>
            <person name="Shah S."/>
            <person name="Dougan E. K."/>
            <person name="Thang M."/>
            <person name="Chan C."/>
        </authorList>
    </citation>
    <scope>NUCLEOTIDE SEQUENCE [LARGE SCALE GENOMIC DNA]</scope>
</reference>
<name>A0ABN9TBL6_9DINO</name>
<keyword evidence="2" id="KW-1185">Reference proteome</keyword>
<evidence type="ECO:0000313" key="2">
    <source>
        <dbReference type="Proteomes" id="UP001189429"/>
    </source>
</evidence>
<dbReference type="Proteomes" id="UP001189429">
    <property type="component" value="Unassembled WGS sequence"/>
</dbReference>